<name>A0ABT5F6B6_9BACT</name>
<dbReference type="PANTHER" id="PTHR43004:SF19">
    <property type="entry name" value="BINDING MONOOXYGENASE, PUTATIVE (JCVI)-RELATED"/>
    <property type="match status" value="1"/>
</dbReference>
<comment type="caution">
    <text evidence="5">The sequence shown here is derived from an EMBL/GenBank/DDBJ whole genome shotgun (WGS) entry which is preliminary data.</text>
</comment>
<dbReference type="Gene3D" id="3.30.9.10">
    <property type="entry name" value="D-Amino Acid Oxidase, subunit A, domain 2"/>
    <property type="match status" value="1"/>
</dbReference>
<dbReference type="RefSeq" id="WP_271929717.1">
    <property type="nucleotide sequence ID" value="NZ_JAQNDO010000001.1"/>
</dbReference>
<accession>A0ABT5F6B6</accession>
<dbReference type="Gene3D" id="3.50.50.60">
    <property type="entry name" value="FAD/NAD(P)-binding domain"/>
    <property type="match status" value="1"/>
</dbReference>
<keyword evidence="5" id="KW-0560">Oxidoreductase</keyword>
<dbReference type="InterPro" id="IPR036188">
    <property type="entry name" value="FAD/NAD-bd_sf"/>
</dbReference>
<dbReference type="Pfam" id="PF01494">
    <property type="entry name" value="FAD_binding_3"/>
    <property type="match status" value="1"/>
</dbReference>
<dbReference type="SUPFAM" id="SSF51905">
    <property type="entry name" value="FAD/NAD(P)-binding domain"/>
    <property type="match status" value="1"/>
</dbReference>
<dbReference type="PRINTS" id="PR00420">
    <property type="entry name" value="RNGMNOXGNASE"/>
</dbReference>
<comment type="cofactor">
    <cofactor evidence="1">
        <name>FAD</name>
        <dbReference type="ChEBI" id="CHEBI:57692"/>
    </cofactor>
</comment>
<reference evidence="5 6" key="1">
    <citation type="submission" date="2022-11" db="EMBL/GenBank/DDBJ databases">
        <title>Minimal conservation of predation-associated metabolite biosynthetic gene clusters underscores biosynthetic potential of Myxococcota including descriptions for ten novel species: Archangium lansinium sp. nov., Myxococcus landrumus sp. nov., Nannocystis bai.</title>
        <authorList>
            <person name="Ahearne A."/>
            <person name="Stevens C."/>
            <person name="Dowd S."/>
        </authorList>
    </citation>
    <scope>NUCLEOTIDE SEQUENCE [LARGE SCALE GENOMIC DNA]</scope>
    <source>
        <strain evidence="5 6">RJM3</strain>
    </source>
</reference>
<evidence type="ECO:0000256" key="1">
    <source>
        <dbReference type="ARBA" id="ARBA00001974"/>
    </source>
</evidence>
<dbReference type="PANTHER" id="PTHR43004">
    <property type="entry name" value="TRK SYSTEM POTASSIUM UPTAKE PROTEIN"/>
    <property type="match status" value="1"/>
</dbReference>
<evidence type="ECO:0000313" key="6">
    <source>
        <dbReference type="Proteomes" id="UP001221411"/>
    </source>
</evidence>
<keyword evidence="6" id="KW-1185">Reference proteome</keyword>
<keyword evidence="3" id="KW-0274">FAD</keyword>
<dbReference type="Pfam" id="PF21274">
    <property type="entry name" value="Rng_hyd_C"/>
    <property type="match status" value="1"/>
</dbReference>
<dbReference type="InterPro" id="IPR002938">
    <property type="entry name" value="FAD-bd"/>
</dbReference>
<gene>
    <name evidence="5" type="ORF">POL67_50390</name>
</gene>
<protein>
    <submittedName>
        <fullName evidence="5">FAD-dependent monooxygenase</fullName>
    </submittedName>
</protein>
<evidence type="ECO:0000256" key="3">
    <source>
        <dbReference type="ARBA" id="ARBA00022827"/>
    </source>
</evidence>
<dbReference type="Gene3D" id="3.40.30.120">
    <property type="match status" value="1"/>
</dbReference>
<organism evidence="5 6">
    <name type="scientific">Polyangium mundeleinium</name>
    <dbReference type="NCBI Taxonomy" id="2995306"/>
    <lineage>
        <taxon>Bacteria</taxon>
        <taxon>Pseudomonadati</taxon>
        <taxon>Myxococcota</taxon>
        <taxon>Polyangia</taxon>
        <taxon>Polyangiales</taxon>
        <taxon>Polyangiaceae</taxon>
        <taxon>Polyangium</taxon>
    </lineage>
</organism>
<dbReference type="GO" id="GO:0004497">
    <property type="term" value="F:monooxygenase activity"/>
    <property type="evidence" value="ECO:0007669"/>
    <property type="project" value="UniProtKB-KW"/>
</dbReference>
<keyword evidence="2" id="KW-0285">Flavoprotein</keyword>
<evidence type="ECO:0000256" key="2">
    <source>
        <dbReference type="ARBA" id="ARBA00022630"/>
    </source>
</evidence>
<evidence type="ECO:0000259" key="4">
    <source>
        <dbReference type="Pfam" id="PF01494"/>
    </source>
</evidence>
<feature type="domain" description="FAD-binding" evidence="4">
    <location>
        <begin position="8"/>
        <end position="365"/>
    </location>
</feature>
<keyword evidence="5" id="KW-0503">Monooxygenase</keyword>
<dbReference type="InterPro" id="IPR050641">
    <property type="entry name" value="RIFMO-like"/>
</dbReference>
<sequence length="608" mass="67104">MSDRTVSAPVLIIGAGPSGMVSALCLAKRGIDCILLERRQGTDTHPKAHELSARSIEILHEVGLGYDELSAEASPAEDAAKVLFCDTIGEEFGCIDLQAGSIGRKYREHLEAPMPYLNLSQVELEKILQKHVAASPRIQALYNHQWESFEQDEEGVASRILNRATGETFTVRSRYVLCADGAGSRGRKALGIEMRGPDKLLDVVNAYFQADLRHVVRTRGKLYFIFSPKAPGSAFIAHHVEKRWVFHLPVATPHETIEEYTPEVMRKKIKAALGREDVDIQITSMSHWRMTAQVADRFRSGRVFLVGDAAHRFPPTGGLGMNSGIGDAHNLAWKLAMVLDRRAPPELLDTYEAERRPVVQTNCDESRLNFDRMNEVAEAFGIDVNDARWATEKLASSTMRALPDKVRAFAERQAQRYAESVLSRYHRDPSVRACVLAAIAQQRSHFDRIGLDLGYTYEEGALLRDGTKPPVSDDRVSSYVPSTRPGARFPHFWLDGNTRRRGSRSIIDYRTSTLLVGAAVATRPSDVEALGQIEARHGVRLFELGAADIPVCHVAAVHTALEIEPDGALLIRPDGHVAWRQARGVTLSDALIASIVGHVYGSGETLGG</sequence>
<evidence type="ECO:0000313" key="5">
    <source>
        <dbReference type="EMBL" id="MDC0749642.1"/>
    </source>
</evidence>
<proteinExistence type="predicted"/>
<dbReference type="Proteomes" id="UP001221411">
    <property type="component" value="Unassembled WGS sequence"/>
</dbReference>
<dbReference type="EMBL" id="JAQNDO010000001">
    <property type="protein sequence ID" value="MDC0749642.1"/>
    <property type="molecule type" value="Genomic_DNA"/>
</dbReference>